<dbReference type="InterPro" id="IPR014322">
    <property type="entry name" value="RNA_pol_sigma-B/F/G"/>
</dbReference>
<reference evidence="9" key="1">
    <citation type="journal article" date="2019" name="Int. J. Syst. Evol. Microbiol.">
        <title>The Global Catalogue of Microorganisms (GCM) 10K type strain sequencing project: providing services to taxonomists for standard genome sequencing and annotation.</title>
        <authorList>
            <consortium name="The Broad Institute Genomics Platform"/>
            <consortium name="The Broad Institute Genome Sequencing Center for Infectious Disease"/>
            <person name="Wu L."/>
            <person name="Ma J."/>
        </authorList>
    </citation>
    <scope>NUCLEOTIDE SEQUENCE [LARGE SCALE GENOMIC DNA]</scope>
    <source>
        <strain evidence="9">CGMCC 4.7330</strain>
    </source>
</reference>
<dbReference type="Gene3D" id="1.20.120.1810">
    <property type="match status" value="1"/>
</dbReference>
<dbReference type="Gene3D" id="1.10.10.10">
    <property type="entry name" value="Winged helix-like DNA-binding domain superfamily/Winged helix DNA-binding domain"/>
    <property type="match status" value="2"/>
</dbReference>
<accession>A0ABV8DZX9</accession>
<dbReference type="InterPro" id="IPR013324">
    <property type="entry name" value="RNA_pol_sigma_r3/r4-like"/>
</dbReference>
<dbReference type="PANTHER" id="PTHR30385:SF4">
    <property type="entry name" value="RNA POLYMERASE SIGMA-E FACTOR"/>
    <property type="match status" value="1"/>
</dbReference>
<dbReference type="Proteomes" id="UP001595696">
    <property type="component" value="Unassembled WGS sequence"/>
</dbReference>
<keyword evidence="9" id="KW-1185">Reference proteome</keyword>
<dbReference type="PRINTS" id="PR00046">
    <property type="entry name" value="SIGMA70FCT"/>
</dbReference>
<gene>
    <name evidence="8" type="ORF">ACFO0B_24675</name>
</gene>
<dbReference type="InterPro" id="IPR000943">
    <property type="entry name" value="RNA_pol_sigma70"/>
</dbReference>
<dbReference type="PROSITE" id="PS50943">
    <property type="entry name" value="HTH_CROC1"/>
    <property type="match status" value="1"/>
</dbReference>
<sequence length="271" mass="29921">MRPTTSAVRAKRGPDSYDDLEPRLTELAALDEADPARARLRAEIITAALPLAEHIAARYGGRGEALEDLTQVATVGLVQAVDRFDPGLGSPFLAFAVPTVMGEVRRHFRDRAWGVRVPRPVKELQQRLGGTIELLSQRLQRMPTAREIAAELDVDVVEVTQALLARNGYRSESLEAMSAGSDEPGSVPAGIEQRNGAVDPSYRLLEDAMTVGPLLRELPERERQILVWRFFDNLTQSQIAARLGISQMQISRILSRTLERLREQALAEPAA</sequence>
<dbReference type="InterPro" id="IPR036388">
    <property type="entry name" value="WH-like_DNA-bd_sf"/>
</dbReference>
<proteinExistence type="inferred from homology"/>
<dbReference type="NCBIfam" id="TIGR02980">
    <property type="entry name" value="SigBFG"/>
    <property type="match status" value="1"/>
</dbReference>
<keyword evidence="6" id="KW-0804">Transcription</keyword>
<dbReference type="RefSeq" id="WP_378614944.1">
    <property type="nucleotide sequence ID" value="NZ_JBHSAX010000019.1"/>
</dbReference>
<dbReference type="InterPro" id="IPR007630">
    <property type="entry name" value="RNA_pol_sigma70_r4"/>
</dbReference>
<dbReference type="PANTHER" id="PTHR30385">
    <property type="entry name" value="SIGMA FACTOR F FLAGELLAR"/>
    <property type="match status" value="1"/>
</dbReference>
<evidence type="ECO:0000256" key="2">
    <source>
        <dbReference type="ARBA" id="ARBA00022969"/>
    </source>
</evidence>
<keyword evidence="4" id="KW-0731">Sigma factor</keyword>
<dbReference type="EMBL" id="JBHSAX010000019">
    <property type="protein sequence ID" value="MFC3965194.1"/>
    <property type="molecule type" value="Genomic_DNA"/>
</dbReference>
<feature type="domain" description="HTH cro/C1-type" evidence="7">
    <location>
        <begin position="233"/>
        <end position="253"/>
    </location>
</feature>
<evidence type="ECO:0000259" key="7">
    <source>
        <dbReference type="PROSITE" id="PS50943"/>
    </source>
</evidence>
<dbReference type="InterPro" id="IPR013325">
    <property type="entry name" value="RNA_pol_sigma_r2"/>
</dbReference>
<keyword evidence="5" id="KW-0238">DNA-binding</keyword>
<evidence type="ECO:0000256" key="4">
    <source>
        <dbReference type="ARBA" id="ARBA00023082"/>
    </source>
</evidence>
<evidence type="ECO:0000256" key="5">
    <source>
        <dbReference type="ARBA" id="ARBA00023125"/>
    </source>
</evidence>
<dbReference type="CDD" id="cd06171">
    <property type="entry name" value="Sigma70_r4"/>
    <property type="match status" value="1"/>
</dbReference>
<dbReference type="SUPFAM" id="SSF88659">
    <property type="entry name" value="Sigma3 and sigma4 domains of RNA polymerase sigma factors"/>
    <property type="match status" value="2"/>
</dbReference>
<dbReference type="InterPro" id="IPR014284">
    <property type="entry name" value="RNA_pol_sigma-70_dom"/>
</dbReference>
<evidence type="ECO:0000256" key="1">
    <source>
        <dbReference type="ARBA" id="ARBA00007788"/>
    </source>
</evidence>
<dbReference type="InterPro" id="IPR007627">
    <property type="entry name" value="RNA_pol_sigma70_r2"/>
</dbReference>
<protein>
    <submittedName>
        <fullName evidence="8">SigB/SigF/SigG family RNA polymerase sigma factor</fullName>
    </submittedName>
</protein>
<name>A0ABV8DZX9_9NOCA</name>
<dbReference type="NCBIfam" id="TIGR02937">
    <property type="entry name" value="sigma70-ECF"/>
    <property type="match status" value="1"/>
</dbReference>
<dbReference type="InterPro" id="IPR001387">
    <property type="entry name" value="Cro/C1-type_HTH"/>
</dbReference>
<keyword evidence="3" id="KW-0805">Transcription regulation</keyword>
<evidence type="ECO:0000256" key="6">
    <source>
        <dbReference type="ARBA" id="ARBA00023163"/>
    </source>
</evidence>
<comment type="caution">
    <text evidence="8">The sequence shown here is derived from an EMBL/GenBank/DDBJ whole genome shotgun (WGS) entry which is preliminary data.</text>
</comment>
<comment type="similarity">
    <text evidence="1">Belongs to the sigma-70 factor family.</text>
</comment>
<keyword evidence="2" id="KW-0749">Sporulation</keyword>
<evidence type="ECO:0000256" key="3">
    <source>
        <dbReference type="ARBA" id="ARBA00023015"/>
    </source>
</evidence>
<dbReference type="InterPro" id="IPR007624">
    <property type="entry name" value="RNA_pol_sigma70_r3"/>
</dbReference>
<dbReference type="Pfam" id="PF04545">
    <property type="entry name" value="Sigma70_r4"/>
    <property type="match status" value="1"/>
</dbReference>
<evidence type="ECO:0000313" key="9">
    <source>
        <dbReference type="Proteomes" id="UP001595696"/>
    </source>
</evidence>
<dbReference type="SUPFAM" id="SSF88946">
    <property type="entry name" value="Sigma2 domain of RNA polymerase sigma factors"/>
    <property type="match status" value="1"/>
</dbReference>
<dbReference type="Pfam" id="PF04542">
    <property type="entry name" value="Sigma70_r2"/>
    <property type="match status" value="1"/>
</dbReference>
<dbReference type="Pfam" id="PF04539">
    <property type="entry name" value="Sigma70_r3"/>
    <property type="match status" value="1"/>
</dbReference>
<evidence type="ECO:0000313" key="8">
    <source>
        <dbReference type="EMBL" id="MFC3965194.1"/>
    </source>
</evidence>
<organism evidence="8 9">
    <name type="scientific">Nocardia jiangsuensis</name>
    <dbReference type="NCBI Taxonomy" id="1691563"/>
    <lineage>
        <taxon>Bacteria</taxon>
        <taxon>Bacillati</taxon>
        <taxon>Actinomycetota</taxon>
        <taxon>Actinomycetes</taxon>
        <taxon>Mycobacteriales</taxon>
        <taxon>Nocardiaceae</taxon>
        <taxon>Nocardia</taxon>
    </lineage>
</organism>